<evidence type="ECO:0000256" key="6">
    <source>
        <dbReference type="SAM" id="Phobius"/>
    </source>
</evidence>
<keyword evidence="5 6" id="KW-0472">Membrane</keyword>
<accession>A0ABP0WZZ3</accession>
<feature type="transmembrane region" description="Helical" evidence="6">
    <location>
        <begin position="6"/>
        <end position="24"/>
    </location>
</feature>
<dbReference type="InterPro" id="IPR036640">
    <property type="entry name" value="ABC1_TM_sf"/>
</dbReference>
<keyword evidence="1 6" id="KW-0812">Transmembrane</keyword>
<dbReference type="PANTHER" id="PTHR24223">
    <property type="entry name" value="ATP-BINDING CASSETTE SUB-FAMILY C"/>
    <property type="match status" value="1"/>
</dbReference>
<evidence type="ECO:0000256" key="4">
    <source>
        <dbReference type="ARBA" id="ARBA00022989"/>
    </source>
</evidence>
<keyword evidence="8" id="KW-1185">Reference proteome</keyword>
<dbReference type="InterPro" id="IPR050173">
    <property type="entry name" value="ABC_transporter_C-like"/>
</dbReference>
<evidence type="ECO:0000256" key="1">
    <source>
        <dbReference type="ARBA" id="ARBA00022692"/>
    </source>
</evidence>
<dbReference type="PANTHER" id="PTHR24223:SF415">
    <property type="entry name" value="FI20190P1"/>
    <property type="match status" value="1"/>
</dbReference>
<evidence type="ECO:0000256" key="3">
    <source>
        <dbReference type="ARBA" id="ARBA00022840"/>
    </source>
</evidence>
<protein>
    <recommendedName>
        <fullName evidence="9">ABC transporter domain-containing protein</fullName>
    </recommendedName>
</protein>
<evidence type="ECO:0000256" key="5">
    <source>
        <dbReference type="ARBA" id="ARBA00023136"/>
    </source>
</evidence>
<keyword evidence="4 6" id="KW-1133">Transmembrane helix</keyword>
<gene>
    <name evidence="7" type="ORF">CSSPJE1EN1_LOCUS17913</name>
</gene>
<evidence type="ECO:0000313" key="7">
    <source>
        <dbReference type="EMBL" id="CAK9272435.1"/>
    </source>
</evidence>
<evidence type="ECO:0008006" key="9">
    <source>
        <dbReference type="Google" id="ProtNLM"/>
    </source>
</evidence>
<name>A0ABP0WZZ3_9BRYO</name>
<dbReference type="SUPFAM" id="SSF52540">
    <property type="entry name" value="P-loop containing nucleoside triphosphate hydrolases"/>
    <property type="match status" value="1"/>
</dbReference>
<dbReference type="Proteomes" id="UP001497444">
    <property type="component" value="Chromosome 4"/>
</dbReference>
<keyword evidence="2" id="KW-0547">Nucleotide-binding</keyword>
<proteinExistence type="predicted"/>
<sequence>MECILTLVGIHCCFIATFILYISLNGQLIEPGKAFTAVATFSILQEPIRVFPEALMAITQALVSVQRLKKFMQSDELQDDAVEQQVYLPGLEAETVAAVCVEDGCFKWELDLELPALNHINIKIEKGSFVGIVGMVGSGKFTIPASLLGEVPRITGREYMMGALKGKTILLVTHQLDFLHGVNNILLLRDGEIAVREV</sequence>
<evidence type="ECO:0000256" key="2">
    <source>
        <dbReference type="ARBA" id="ARBA00022741"/>
    </source>
</evidence>
<organism evidence="7 8">
    <name type="scientific">Sphagnum jensenii</name>
    <dbReference type="NCBI Taxonomy" id="128206"/>
    <lineage>
        <taxon>Eukaryota</taxon>
        <taxon>Viridiplantae</taxon>
        <taxon>Streptophyta</taxon>
        <taxon>Embryophyta</taxon>
        <taxon>Bryophyta</taxon>
        <taxon>Sphagnophytina</taxon>
        <taxon>Sphagnopsida</taxon>
        <taxon>Sphagnales</taxon>
        <taxon>Sphagnaceae</taxon>
        <taxon>Sphagnum</taxon>
    </lineage>
</organism>
<dbReference type="EMBL" id="OZ020099">
    <property type="protein sequence ID" value="CAK9272435.1"/>
    <property type="molecule type" value="Genomic_DNA"/>
</dbReference>
<dbReference type="Gene3D" id="1.20.1560.10">
    <property type="entry name" value="ABC transporter type 1, transmembrane domain"/>
    <property type="match status" value="1"/>
</dbReference>
<evidence type="ECO:0000313" key="8">
    <source>
        <dbReference type="Proteomes" id="UP001497444"/>
    </source>
</evidence>
<keyword evidence="3" id="KW-0067">ATP-binding</keyword>
<dbReference type="InterPro" id="IPR027417">
    <property type="entry name" value="P-loop_NTPase"/>
</dbReference>
<dbReference type="Gene3D" id="3.40.50.300">
    <property type="entry name" value="P-loop containing nucleotide triphosphate hydrolases"/>
    <property type="match status" value="1"/>
</dbReference>
<reference evidence="7" key="1">
    <citation type="submission" date="2024-02" db="EMBL/GenBank/DDBJ databases">
        <authorList>
            <consortium name="ELIXIR-Norway"/>
            <consortium name="Elixir Norway"/>
        </authorList>
    </citation>
    <scope>NUCLEOTIDE SEQUENCE</scope>
</reference>